<protein>
    <submittedName>
        <fullName evidence="1">Peroxiredoxin</fullName>
    </submittedName>
</protein>
<dbReference type="Gene3D" id="3.30.300.20">
    <property type="match status" value="1"/>
</dbReference>
<dbReference type="SUPFAM" id="SSF82784">
    <property type="entry name" value="OsmC-like"/>
    <property type="match status" value="1"/>
</dbReference>
<keyword evidence="2" id="KW-1185">Reference proteome</keyword>
<accession>A0A1Y0EL23</accession>
<dbReference type="OrthoDB" id="9789573at2"/>
<name>A0A1Y0EL23_9BURK</name>
<evidence type="ECO:0000313" key="1">
    <source>
        <dbReference type="EMBL" id="ARU04287.1"/>
    </source>
</evidence>
<dbReference type="Pfam" id="PF02566">
    <property type="entry name" value="OsmC"/>
    <property type="match status" value="1"/>
</dbReference>
<dbReference type="RefSeq" id="WP_087278555.1">
    <property type="nucleotide sequence ID" value="NZ_CP021455.1"/>
</dbReference>
<dbReference type="AlphaFoldDB" id="A0A1Y0EL23"/>
<dbReference type="PANTHER" id="PTHR39624:SF2">
    <property type="entry name" value="OSMC-LIKE PROTEIN"/>
    <property type="match status" value="1"/>
</dbReference>
<evidence type="ECO:0000313" key="2">
    <source>
        <dbReference type="Proteomes" id="UP000196138"/>
    </source>
</evidence>
<organism evidence="1 2">
    <name type="scientific">Comamonas serinivorans</name>
    <dbReference type="NCBI Taxonomy" id="1082851"/>
    <lineage>
        <taxon>Bacteria</taxon>
        <taxon>Pseudomonadati</taxon>
        <taxon>Pseudomonadota</taxon>
        <taxon>Betaproteobacteria</taxon>
        <taxon>Burkholderiales</taxon>
        <taxon>Comamonadaceae</taxon>
        <taxon>Comamonas</taxon>
    </lineage>
</organism>
<dbReference type="Proteomes" id="UP000196138">
    <property type="component" value="Chromosome"/>
</dbReference>
<reference evidence="1 2" key="1">
    <citation type="submission" date="2017-05" db="EMBL/GenBank/DDBJ databases">
        <authorList>
            <person name="Song R."/>
            <person name="Chenine A.L."/>
            <person name="Ruprecht R.M."/>
        </authorList>
    </citation>
    <scope>NUCLEOTIDE SEQUENCE [LARGE SCALE GENOMIC DNA]</scope>
    <source>
        <strain evidence="1 2">DSM 26136</strain>
    </source>
</reference>
<dbReference type="PANTHER" id="PTHR39624">
    <property type="entry name" value="PROTEIN INVOLVED IN RIMO-MEDIATED BETA-METHYLTHIOLATION OF RIBOSOMAL PROTEIN S12 YCAO"/>
    <property type="match status" value="1"/>
</dbReference>
<dbReference type="InterPro" id="IPR036102">
    <property type="entry name" value="OsmC/Ohrsf"/>
</dbReference>
<proteinExistence type="predicted"/>
<dbReference type="InterPro" id="IPR003718">
    <property type="entry name" value="OsmC/Ohr_fam"/>
</dbReference>
<dbReference type="EMBL" id="CP021455">
    <property type="protein sequence ID" value="ARU04287.1"/>
    <property type="molecule type" value="Genomic_DNA"/>
</dbReference>
<sequence>MPLSATAHSTATAYRVRLQDPAGHEWWADEPVSNGGGDTAPDPVQLVLSGLCACTTITVQMYAQRKGWPLSGVRVHATLNPAGDPPRGEANHIARELHLEGALDAEQRERLLQIANACPVHKLLSGSLVVDTTVHA</sequence>
<dbReference type="InterPro" id="IPR015946">
    <property type="entry name" value="KH_dom-like_a/b"/>
</dbReference>
<gene>
    <name evidence="1" type="ORF">CCO03_05985</name>
</gene>
<dbReference type="KEGG" id="cser:CCO03_05985"/>